<dbReference type="Gene3D" id="3.30.540.10">
    <property type="entry name" value="Fructose-1,6-Bisphosphatase, subunit A, domain 1"/>
    <property type="match status" value="1"/>
</dbReference>
<dbReference type="Proteomes" id="UP000077857">
    <property type="component" value="Unassembled WGS sequence"/>
</dbReference>
<feature type="binding site" evidence="2">
    <location>
        <position position="99"/>
    </location>
    <ligand>
        <name>Mg(2+)</name>
        <dbReference type="ChEBI" id="CHEBI:18420"/>
        <label>1</label>
        <note>catalytic</note>
    </ligand>
</feature>
<feature type="binding site" evidence="2">
    <location>
        <position position="237"/>
    </location>
    <ligand>
        <name>Mg(2+)</name>
        <dbReference type="ChEBI" id="CHEBI:18420"/>
        <label>1</label>
        <note>catalytic</note>
    </ligand>
</feature>
<proteinExistence type="inferred from homology"/>
<comment type="similarity">
    <text evidence="1">Belongs to the inositol monophosphatase superfamily.</text>
</comment>
<keyword evidence="2" id="KW-0479">Metal-binding</keyword>
<dbReference type="PANTHER" id="PTHR20854">
    <property type="entry name" value="INOSITOL MONOPHOSPHATASE"/>
    <property type="match status" value="1"/>
</dbReference>
<keyword evidence="2" id="KW-0460">Magnesium</keyword>
<dbReference type="AlphaFoldDB" id="A0A177NF57"/>
<dbReference type="GO" id="GO:0007165">
    <property type="term" value="P:signal transduction"/>
    <property type="evidence" value="ECO:0007669"/>
    <property type="project" value="TreeGrafter"/>
</dbReference>
<dbReference type="PANTHER" id="PTHR20854:SF4">
    <property type="entry name" value="INOSITOL-1-MONOPHOSPHATASE-RELATED"/>
    <property type="match status" value="1"/>
</dbReference>
<dbReference type="GO" id="GO:0006020">
    <property type="term" value="P:inositol metabolic process"/>
    <property type="evidence" value="ECO:0007669"/>
    <property type="project" value="TreeGrafter"/>
</dbReference>
<dbReference type="SUPFAM" id="SSF56655">
    <property type="entry name" value="Carbohydrate phosphatase"/>
    <property type="match status" value="1"/>
</dbReference>
<dbReference type="OrthoDB" id="9785695at2"/>
<organism evidence="3 4">
    <name type="scientific">Methylomonas koyamae</name>
    <dbReference type="NCBI Taxonomy" id="702114"/>
    <lineage>
        <taxon>Bacteria</taxon>
        <taxon>Pseudomonadati</taxon>
        <taxon>Pseudomonadota</taxon>
        <taxon>Gammaproteobacteria</taxon>
        <taxon>Methylococcales</taxon>
        <taxon>Methylococcaceae</taxon>
        <taxon>Methylomonas</taxon>
    </lineage>
</organism>
<dbReference type="PRINTS" id="PR00377">
    <property type="entry name" value="IMPHPHTASES"/>
</dbReference>
<accession>A0A177NF57</accession>
<feature type="binding site" evidence="2">
    <location>
        <position position="79"/>
    </location>
    <ligand>
        <name>Mg(2+)</name>
        <dbReference type="ChEBI" id="CHEBI:18420"/>
        <label>1</label>
        <note>catalytic</note>
    </ligand>
</feature>
<dbReference type="InterPro" id="IPR000760">
    <property type="entry name" value="Inositol_monophosphatase-like"/>
</dbReference>
<dbReference type="Gene3D" id="3.40.190.80">
    <property type="match status" value="1"/>
</dbReference>
<reference evidence="3 4" key="1">
    <citation type="submission" date="2016-03" db="EMBL/GenBank/DDBJ databases">
        <authorList>
            <person name="Ploux O."/>
        </authorList>
    </citation>
    <scope>NUCLEOTIDE SEQUENCE [LARGE SCALE GENOMIC DNA]</scope>
    <source>
        <strain evidence="3 4">R-45378</strain>
    </source>
</reference>
<evidence type="ECO:0000256" key="1">
    <source>
        <dbReference type="ARBA" id="ARBA00009759"/>
    </source>
</evidence>
<feature type="binding site" evidence="2">
    <location>
        <position position="97"/>
    </location>
    <ligand>
        <name>Mg(2+)</name>
        <dbReference type="ChEBI" id="CHEBI:18420"/>
        <label>1</label>
        <note>catalytic</note>
    </ligand>
</feature>
<dbReference type="GO" id="GO:0008934">
    <property type="term" value="F:inositol monophosphate 1-phosphatase activity"/>
    <property type="evidence" value="ECO:0007669"/>
    <property type="project" value="TreeGrafter"/>
</dbReference>
<dbReference type="Pfam" id="PF00459">
    <property type="entry name" value="Inositol_P"/>
    <property type="match status" value="1"/>
</dbReference>
<protein>
    <submittedName>
        <fullName evidence="3">Inositol-phosphate phosphatase</fullName>
    </submittedName>
</protein>
<dbReference type="RefSeq" id="WP_064040573.1">
    <property type="nucleotide sequence ID" value="NZ_LUUJ01000080.1"/>
</dbReference>
<evidence type="ECO:0000313" key="3">
    <source>
        <dbReference type="EMBL" id="OAI15680.1"/>
    </source>
</evidence>
<dbReference type="CDD" id="cd01637">
    <property type="entry name" value="IMPase_like"/>
    <property type="match status" value="1"/>
</dbReference>
<comment type="caution">
    <text evidence="3">The sequence shown here is derived from an EMBL/GenBank/DDBJ whole genome shotgun (WGS) entry which is preliminary data.</text>
</comment>
<feature type="binding site" evidence="2">
    <location>
        <position position="100"/>
    </location>
    <ligand>
        <name>Mg(2+)</name>
        <dbReference type="ChEBI" id="CHEBI:18420"/>
        <label>1</label>
        <note>catalytic</note>
    </ligand>
</feature>
<sequence>MRLSANDLNLLCQCAIAAAYQAGHIIESHAGRPVAVGNKTGGASLAAQVVTEVDHLSQQAILQALQPACDMFDLAVLSEEQADDGSRLRKDYFWCIDPLDGTLPFIEGVAGYSVSIALVDRAGTAIIGVVYDPLARKLYSAVENGGAWRDGQRLALPITALRGNILKFITDKSFAADPLYPAAEAGLERLALGLDYAGAALVLQGGAAMNACQVLADAPACYFKFPKPQAGGGSVWDYAATACLFREAGAIACDMFGNDLELNPQGSLFMNRCGVLYCADRELASAVVEWYRQLQSRC</sequence>
<name>A0A177NF57_9GAMM</name>
<evidence type="ECO:0000313" key="4">
    <source>
        <dbReference type="Proteomes" id="UP000077857"/>
    </source>
</evidence>
<dbReference type="EMBL" id="LUUJ01000080">
    <property type="protein sequence ID" value="OAI15680.1"/>
    <property type="molecule type" value="Genomic_DNA"/>
</dbReference>
<dbReference type="GO" id="GO:0046872">
    <property type="term" value="F:metal ion binding"/>
    <property type="evidence" value="ECO:0007669"/>
    <property type="project" value="UniProtKB-KW"/>
</dbReference>
<gene>
    <name evidence="3" type="ORF">A1507_12675</name>
</gene>
<evidence type="ECO:0000256" key="2">
    <source>
        <dbReference type="PIRSR" id="PIRSR600760-2"/>
    </source>
</evidence>
<comment type="cofactor">
    <cofactor evidence="2">
        <name>Mg(2+)</name>
        <dbReference type="ChEBI" id="CHEBI:18420"/>
    </cofactor>
</comment>